<reference evidence="1" key="1">
    <citation type="submission" date="2014-05" db="EMBL/GenBank/DDBJ databases">
        <authorList>
            <person name="Chronopoulou M."/>
        </authorList>
    </citation>
    <scope>NUCLEOTIDE SEQUENCE</scope>
    <source>
        <tissue evidence="1">Whole organism</tissue>
    </source>
</reference>
<evidence type="ECO:0000313" key="1">
    <source>
        <dbReference type="EMBL" id="CDW20356.1"/>
    </source>
</evidence>
<organism evidence="1">
    <name type="scientific">Lepeophtheirus salmonis</name>
    <name type="common">Salmon louse</name>
    <name type="synonym">Caligus salmonis</name>
    <dbReference type="NCBI Taxonomy" id="72036"/>
    <lineage>
        <taxon>Eukaryota</taxon>
        <taxon>Metazoa</taxon>
        <taxon>Ecdysozoa</taxon>
        <taxon>Arthropoda</taxon>
        <taxon>Crustacea</taxon>
        <taxon>Multicrustacea</taxon>
        <taxon>Hexanauplia</taxon>
        <taxon>Copepoda</taxon>
        <taxon>Siphonostomatoida</taxon>
        <taxon>Caligidae</taxon>
        <taxon>Lepeophtheirus</taxon>
    </lineage>
</organism>
<proteinExistence type="predicted"/>
<name>A0A0K2T4L1_LEPSM</name>
<sequence length="63" mass="7528">MVKGFYIPLCLNPVILHFLNLQRTPKLPSDLKRDCSCLIMVIYLFQELKFSLILSNYYNIRNY</sequence>
<protein>
    <submittedName>
        <fullName evidence="1">Uncharacterized protein</fullName>
    </submittedName>
</protein>
<dbReference type="EMBL" id="HACA01002995">
    <property type="protein sequence ID" value="CDW20356.1"/>
    <property type="molecule type" value="Transcribed_RNA"/>
</dbReference>
<accession>A0A0K2T4L1</accession>
<dbReference type="AlphaFoldDB" id="A0A0K2T4L1"/>